<evidence type="ECO:0000256" key="14">
    <source>
        <dbReference type="PROSITE-ProRule" id="PRU00391"/>
    </source>
</evidence>
<dbReference type="Pfam" id="PF06831">
    <property type="entry name" value="H2TH"/>
    <property type="match status" value="1"/>
</dbReference>
<reference evidence="17 18" key="1">
    <citation type="journal article" date="2013" name="ISME J.">
        <title>A metabolic model for members of the genus Tetrasphaera involved in enhanced biological phosphorus removal.</title>
        <authorList>
            <person name="Kristiansen R."/>
            <person name="Nguyen H.T.T."/>
            <person name="Saunders A.M."/>
            <person name="Nielsen J.L."/>
            <person name="Wimmer R."/>
            <person name="Le V.Q."/>
            <person name="McIlroy S.J."/>
            <person name="Petrovski S."/>
            <person name="Seviour R.J."/>
            <person name="Calteau A."/>
            <person name="Nielsen K.L."/>
            <person name="Nielsen P.H."/>
        </authorList>
    </citation>
    <scope>NUCLEOTIDE SEQUENCE [LARGE SCALE GENOMIC DNA]</scope>
    <source>
        <strain evidence="17 18">Ben110</strain>
    </source>
</reference>
<dbReference type="Pfam" id="PF06827">
    <property type="entry name" value="zf-FPG_IleRS"/>
    <property type="match status" value="1"/>
</dbReference>
<dbReference type="Gene3D" id="3.20.190.10">
    <property type="entry name" value="MutM-like, N-terminal"/>
    <property type="match status" value="1"/>
</dbReference>
<evidence type="ECO:0000256" key="5">
    <source>
        <dbReference type="ARBA" id="ARBA00022763"/>
    </source>
</evidence>
<dbReference type="GO" id="GO:0006284">
    <property type="term" value="P:base-excision repair"/>
    <property type="evidence" value="ECO:0007669"/>
    <property type="project" value="InterPro"/>
</dbReference>
<dbReference type="EC" id="4.2.99.18" evidence="3"/>
<dbReference type="InterPro" id="IPR010663">
    <property type="entry name" value="Znf_FPG/IleRS"/>
</dbReference>
<keyword evidence="6 14" id="KW-0863">Zinc-finger</keyword>
<dbReference type="InterPro" id="IPR000214">
    <property type="entry name" value="Znf_DNA_glyclase/AP_lyase"/>
</dbReference>
<comment type="cofactor">
    <cofactor evidence="1">
        <name>Zn(2+)</name>
        <dbReference type="ChEBI" id="CHEBI:29105"/>
    </cofactor>
</comment>
<dbReference type="PANTHER" id="PTHR42697">
    <property type="entry name" value="ENDONUCLEASE 8"/>
    <property type="match status" value="1"/>
</dbReference>
<evidence type="ECO:0000256" key="4">
    <source>
        <dbReference type="ARBA" id="ARBA00022723"/>
    </source>
</evidence>
<keyword evidence="7 17" id="KW-0378">Hydrolase</keyword>
<evidence type="ECO:0000259" key="15">
    <source>
        <dbReference type="PROSITE" id="PS51066"/>
    </source>
</evidence>
<evidence type="ECO:0000256" key="2">
    <source>
        <dbReference type="ARBA" id="ARBA00009409"/>
    </source>
</evidence>
<dbReference type="PROSITE" id="PS51066">
    <property type="entry name" value="ZF_FPG_2"/>
    <property type="match status" value="1"/>
</dbReference>
<name>W6K1T3_9MICO</name>
<dbReference type="SMART" id="SM01232">
    <property type="entry name" value="H2TH"/>
    <property type="match status" value="1"/>
</dbReference>
<feature type="domain" description="Formamidopyrimidine-DNA glycosylase catalytic" evidence="16">
    <location>
        <begin position="15"/>
        <end position="122"/>
    </location>
</feature>
<dbReference type="SUPFAM" id="SSF46946">
    <property type="entry name" value="S13-like H2TH domain"/>
    <property type="match status" value="1"/>
</dbReference>
<dbReference type="InterPro" id="IPR010979">
    <property type="entry name" value="Ribosomal_uS13-like_H2TH"/>
</dbReference>
<evidence type="ECO:0000313" key="18">
    <source>
        <dbReference type="Proteomes" id="UP000035763"/>
    </source>
</evidence>
<evidence type="ECO:0000313" key="17">
    <source>
        <dbReference type="EMBL" id="CCH72274.1"/>
    </source>
</evidence>
<dbReference type="PANTHER" id="PTHR42697:SF3">
    <property type="entry name" value="ENDONUCLEASE 8 1"/>
    <property type="match status" value="1"/>
</dbReference>
<evidence type="ECO:0000256" key="12">
    <source>
        <dbReference type="ARBA" id="ARBA00023268"/>
    </source>
</evidence>
<proteinExistence type="inferred from homology"/>
<accession>W6K1T3</accession>
<feature type="domain" description="FPG-type" evidence="15">
    <location>
        <begin position="259"/>
        <end position="293"/>
    </location>
</feature>
<dbReference type="GO" id="GO:0140078">
    <property type="term" value="F:class I DNA-(apurinic or apyrimidinic site) endonuclease activity"/>
    <property type="evidence" value="ECO:0007669"/>
    <property type="project" value="UniProtKB-EC"/>
</dbReference>
<sequence>METCCATKGGTSKVAEGHTIHALAARLNTAFAGQPVRVSSPQHTFAAEAGRLNGHEMRQASAHGKNLLVAFADAPTLHVHLGMFGSFSVRAHKRAIRDGWLRTEPPASGSERLRLLTLTHLGDLRRPMQCRLLDDDGVAALLDRLGPDPLAPEQDPDAAVRVLHRSRREIGLLLVDQSVVAGIGNVYRAELLFRAGLSPWLPGSAVDLNLLRTLWSDATYLMSIGTAAGWIITDTRQVEQAAPYLDRGERVPRWPKVYAVYGRAGQPCRRCGTPIDSAAQGRQRIFWCPRCQPFVDD</sequence>
<dbReference type="RefSeq" id="WP_235435436.1">
    <property type="nucleotide sequence ID" value="NZ_HG764815.1"/>
</dbReference>
<keyword evidence="10" id="KW-0234">DNA repair</keyword>
<evidence type="ECO:0000256" key="13">
    <source>
        <dbReference type="ARBA" id="ARBA00023295"/>
    </source>
</evidence>
<keyword evidence="4" id="KW-0479">Metal-binding</keyword>
<comment type="similarity">
    <text evidence="2">Belongs to the FPG family.</text>
</comment>
<dbReference type="Proteomes" id="UP000035763">
    <property type="component" value="Unassembled WGS sequence"/>
</dbReference>
<dbReference type="SUPFAM" id="SSF81624">
    <property type="entry name" value="N-terminal domain of MutM-like DNA repair proteins"/>
    <property type="match status" value="1"/>
</dbReference>
<gene>
    <name evidence="17" type="ORF">BN11_1500002</name>
</gene>
<keyword evidence="12" id="KW-0511">Multifunctional enzyme</keyword>
<evidence type="ECO:0000256" key="8">
    <source>
        <dbReference type="ARBA" id="ARBA00022833"/>
    </source>
</evidence>
<dbReference type="GO" id="GO:0003684">
    <property type="term" value="F:damaged DNA binding"/>
    <property type="evidence" value="ECO:0007669"/>
    <property type="project" value="InterPro"/>
</dbReference>
<dbReference type="SUPFAM" id="SSF57716">
    <property type="entry name" value="Glucocorticoid receptor-like (DNA-binding domain)"/>
    <property type="match status" value="1"/>
</dbReference>
<keyword evidence="8" id="KW-0862">Zinc</keyword>
<evidence type="ECO:0000256" key="11">
    <source>
        <dbReference type="ARBA" id="ARBA00023239"/>
    </source>
</evidence>
<keyword evidence="18" id="KW-1185">Reference proteome</keyword>
<dbReference type="SMART" id="SM00898">
    <property type="entry name" value="Fapy_DNA_glyco"/>
    <property type="match status" value="1"/>
</dbReference>
<dbReference type="InterPro" id="IPR015886">
    <property type="entry name" value="H2TH_FPG"/>
</dbReference>
<dbReference type="InterPro" id="IPR035937">
    <property type="entry name" value="FPG_N"/>
</dbReference>
<keyword evidence="13 17" id="KW-0326">Glycosidase</keyword>
<dbReference type="GO" id="GO:0008270">
    <property type="term" value="F:zinc ion binding"/>
    <property type="evidence" value="ECO:0007669"/>
    <property type="project" value="UniProtKB-KW"/>
</dbReference>
<keyword evidence="5" id="KW-0227">DNA damage</keyword>
<dbReference type="Pfam" id="PF01149">
    <property type="entry name" value="Fapy_DNA_glyco"/>
    <property type="match status" value="1"/>
</dbReference>
<keyword evidence="11 17" id="KW-0456">Lyase</keyword>
<evidence type="ECO:0000256" key="10">
    <source>
        <dbReference type="ARBA" id="ARBA00023204"/>
    </source>
</evidence>
<evidence type="ECO:0000259" key="16">
    <source>
        <dbReference type="PROSITE" id="PS51068"/>
    </source>
</evidence>
<dbReference type="InterPro" id="IPR012319">
    <property type="entry name" value="FPG_cat"/>
</dbReference>
<dbReference type="PROSITE" id="PS51068">
    <property type="entry name" value="FPG_CAT"/>
    <property type="match status" value="1"/>
</dbReference>
<dbReference type="STRING" id="1193182.BN11_1500002"/>
<organism evidence="17 18">
    <name type="scientific">Nostocoides australiense Ben110</name>
    <dbReference type="NCBI Taxonomy" id="1193182"/>
    <lineage>
        <taxon>Bacteria</taxon>
        <taxon>Bacillati</taxon>
        <taxon>Actinomycetota</taxon>
        <taxon>Actinomycetes</taxon>
        <taxon>Micrococcales</taxon>
        <taxon>Intrasporangiaceae</taxon>
        <taxon>Nostocoides</taxon>
    </lineage>
</organism>
<evidence type="ECO:0000256" key="9">
    <source>
        <dbReference type="ARBA" id="ARBA00023125"/>
    </source>
</evidence>
<evidence type="ECO:0000256" key="1">
    <source>
        <dbReference type="ARBA" id="ARBA00001947"/>
    </source>
</evidence>
<evidence type="ECO:0000256" key="7">
    <source>
        <dbReference type="ARBA" id="ARBA00022801"/>
    </source>
</evidence>
<evidence type="ECO:0000256" key="6">
    <source>
        <dbReference type="ARBA" id="ARBA00022771"/>
    </source>
</evidence>
<dbReference type="GO" id="GO:0000703">
    <property type="term" value="F:oxidized pyrimidine nucleobase lesion DNA N-glycosylase activity"/>
    <property type="evidence" value="ECO:0007669"/>
    <property type="project" value="TreeGrafter"/>
</dbReference>
<protein>
    <recommendedName>
        <fullName evidence="3">DNA-(apurinic or apyrimidinic site) lyase</fullName>
        <ecNumber evidence="3">4.2.99.18</ecNumber>
    </recommendedName>
</protein>
<keyword evidence="9" id="KW-0238">DNA-binding</keyword>
<dbReference type="Gene3D" id="1.10.8.50">
    <property type="match status" value="1"/>
</dbReference>
<evidence type="ECO:0000256" key="3">
    <source>
        <dbReference type="ARBA" id="ARBA00012720"/>
    </source>
</evidence>
<comment type="caution">
    <text evidence="17">The sequence shown here is derived from an EMBL/GenBank/DDBJ whole genome shotgun (WGS) entry which is preliminary data.</text>
</comment>
<dbReference type="EMBL" id="CAJA01000058">
    <property type="protein sequence ID" value="CCH72274.1"/>
    <property type="molecule type" value="Genomic_DNA"/>
</dbReference>
<dbReference type="AlphaFoldDB" id="W6K1T3"/>